<evidence type="ECO:0000313" key="2">
    <source>
        <dbReference type="EMBL" id="MCQ4814177.1"/>
    </source>
</evidence>
<reference evidence="2 3" key="1">
    <citation type="submission" date="2022-06" db="EMBL/GenBank/DDBJ databases">
        <title>Isolation of gut microbiota from human fecal samples.</title>
        <authorList>
            <person name="Pamer E.G."/>
            <person name="Barat B."/>
            <person name="Waligurski E."/>
            <person name="Medina S."/>
            <person name="Paddock L."/>
            <person name="Mostad J."/>
        </authorList>
    </citation>
    <scope>NUCLEOTIDE SEQUENCE [LARGE SCALE GENOMIC DNA]</scope>
    <source>
        <strain evidence="2 3">DFI.9.90</strain>
    </source>
</reference>
<organism evidence="2 3">
    <name type="scientific">Cloacibacillus evryensis</name>
    <dbReference type="NCBI Taxonomy" id="508460"/>
    <lineage>
        <taxon>Bacteria</taxon>
        <taxon>Thermotogati</taxon>
        <taxon>Synergistota</taxon>
        <taxon>Synergistia</taxon>
        <taxon>Synergistales</taxon>
        <taxon>Synergistaceae</taxon>
        <taxon>Cloacibacillus</taxon>
    </lineage>
</organism>
<comment type="caution">
    <text evidence="2">The sequence shown here is derived from an EMBL/GenBank/DDBJ whole genome shotgun (WGS) entry which is preliminary data.</text>
</comment>
<dbReference type="RefSeq" id="WP_008709079.1">
    <property type="nucleotide sequence ID" value="NZ_CABKQM010000002.1"/>
</dbReference>
<evidence type="ECO:0000313" key="3">
    <source>
        <dbReference type="Proteomes" id="UP001205919"/>
    </source>
</evidence>
<feature type="domain" description="DUF1659" evidence="1">
    <location>
        <begin position="4"/>
        <end position="69"/>
    </location>
</feature>
<dbReference type="Proteomes" id="UP001205919">
    <property type="component" value="Unassembled WGS sequence"/>
</dbReference>
<sequence length="72" mass="7362">MANIKHLTSALRLTLSLGTVDGKSVTKTVSVSKIGTAAGAETLNALVGVLGDLLEHPVASVKKYDTGLLEGE</sequence>
<accession>A0AAW5K795</accession>
<dbReference type="Pfam" id="PF07872">
    <property type="entry name" value="DUF1659"/>
    <property type="match status" value="1"/>
</dbReference>
<dbReference type="InterPro" id="IPR012454">
    <property type="entry name" value="DUF1659"/>
</dbReference>
<evidence type="ECO:0000259" key="1">
    <source>
        <dbReference type="Pfam" id="PF07872"/>
    </source>
</evidence>
<protein>
    <recommendedName>
        <fullName evidence="1">DUF1659 domain-containing protein</fullName>
    </recommendedName>
</protein>
<name>A0AAW5K795_9BACT</name>
<proteinExistence type="predicted"/>
<dbReference type="AlphaFoldDB" id="A0AAW5K795"/>
<keyword evidence="3" id="KW-1185">Reference proteome</keyword>
<dbReference type="EMBL" id="JANFYT010000012">
    <property type="protein sequence ID" value="MCQ4814177.1"/>
    <property type="molecule type" value="Genomic_DNA"/>
</dbReference>
<gene>
    <name evidence="2" type="ORF">NE630_07010</name>
</gene>